<dbReference type="GO" id="GO:0006508">
    <property type="term" value="P:proteolysis"/>
    <property type="evidence" value="ECO:0007669"/>
    <property type="project" value="UniProtKB-KW"/>
</dbReference>
<evidence type="ECO:0000256" key="5">
    <source>
        <dbReference type="ARBA" id="ARBA00022833"/>
    </source>
</evidence>
<keyword evidence="6" id="KW-0482">Metalloprotease</keyword>
<feature type="transmembrane region" description="Helical" evidence="7">
    <location>
        <begin position="77"/>
        <end position="95"/>
    </location>
</feature>
<keyword evidence="3" id="KW-0479">Metal-binding</keyword>
<evidence type="ECO:0000256" key="2">
    <source>
        <dbReference type="ARBA" id="ARBA00022670"/>
    </source>
</evidence>
<keyword evidence="7" id="KW-0812">Transmembrane</keyword>
<keyword evidence="7" id="KW-1133">Transmembrane helix</keyword>
<dbReference type="InterPro" id="IPR001915">
    <property type="entry name" value="Peptidase_M48"/>
</dbReference>
<feature type="transmembrane region" description="Helical" evidence="7">
    <location>
        <begin position="436"/>
        <end position="455"/>
    </location>
</feature>
<evidence type="ECO:0000256" key="4">
    <source>
        <dbReference type="ARBA" id="ARBA00022801"/>
    </source>
</evidence>
<dbReference type="EMBL" id="CP023445">
    <property type="protein sequence ID" value="ATE55026.1"/>
    <property type="molecule type" value="Genomic_DNA"/>
</dbReference>
<comment type="cofactor">
    <cofactor evidence="1">
        <name>Zn(2+)</name>
        <dbReference type="ChEBI" id="CHEBI:29105"/>
    </cofactor>
</comment>
<feature type="transmembrane region" description="Helical" evidence="7">
    <location>
        <begin position="532"/>
        <end position="552"/>
    </location>
</feature>
<keyword evidence="4" id="KW-0378">Hydrolase</keyword>
<feature type="transmembrane region" description="Helical" evidence="7">
    <location>
        <begin position="300"/>
        <end position="317"/>
    </location>
</feature>
<accession>A0A290Z7Q2</accession>
<dbReference type="GO" id="GO:0004222">
    <property type="term" value="F:metalloendopeptidase activity"/>
    <property type="evidence" value="ECO:0007669"/>
    <property type="project" value="InterPro"/>
</dbReference>
<proteinExistence type="predicted"/>
<dbReference type="GO" id="GO:0046872">
    <property type="term" value="F:metal ion binding"/>
    <property type="evidence" value="ECO:0007669"/>
    <property type="project" value="UniProtKB-KW"/>
</dbReference>
<name>A0A290Z7Q2_9PSEU</name>
<evidence type="ECO:0000256" key="3">
    <source>
        <dbReference type="ARBA" id="ARBA00022723"/>
    </source>
</evidence>
<organism evidence="9 10">
    <name type="scientific">Actinosynnema pretiosum</name>
    <dbReference type="NCBI Taxonomy" id="42197"/>
    <lineage>
        <taxon>Bacteria</taxon>
        <taxon>Bacillati</taxon>
        <taxon>Actinomycetota</taxon>
        <taxon>Actinomycetes</taxon>
        <taxon>Pseudonocardiales</taxon>
        <taxon>Pseudonocardiaceae</taxon>
        <taxon>Actinosynnema</taxon>
    </lineage>
</organism>
<evidence type="ECO:0000256" key="7">
    <source>
        <dbReference type="SAM" id="Phobius"/>
    </source>
</evidence>
<feature type="transmembrane region" description="Helical" evidence="7">
    <location>
        <begin position="15"/>
        <end position="38"/>
    </location>
</feature>
<feature type="transmembrane region" description="Helical" evidence="7">
    <location>
        <begin position="329"/>
        <end position="350"/>
    </location>
</feature>
<reference evidence="9" key="1">
    <citation type="submission" date="2017-09" db="EMBL/GenBank/DDBJ databases">
        <title>Complete Genome Sequence of ansamitocin-producing Bacterium Actinosynnema pretiosum X47.</title>
        <authorList>
            <person name="Cao G."/>
            <person name="Zong G."/>
            <person name="Zhong C."/>
            <person name="Fu J."/>
        </authorList>
    </citation>
    <scope>NUCLEOTIDE SEQUENCE [LARGE SCALE GENOMIC DNA]</scope>
    <source>
        <strain evidence="9">X47</strain>
    </source>
</reference>
<feature type="transmembrane region" description="Helical" evidence="7">
    <location>
        <begin position="467"/>
        <end position="489"/>
    </location>
</feature>
<evidence type="ECO:0000259" key="8">
    <source>
        <dbReference type="Pfam" id="PF01435"/>
    </source>
</evidence>
<feature type="transmembrane region" description="Helical" evidence="7">
    <location>
        <begin position="401"/>
        <end position="424"/>
    </location>
</feature>
<dbReference type="Pfam" id="PF01435">
    <property type="entry name" value="Peptidase_M48"/>
    <property type="match status" value="1"/>
</dbReference>
<feature type="transmembrane region" description="Helical" evidence="7">
    <location>
        <begin position="189"/>
        <end position="207"/>
    </location>
</feature>
<keyword evidence="7" id="KW-0472">Membrane</keyword>
<evidence type="ECO:0000256" key="6">
    <source>
        <dbReference type="ARBA" id="ARBA00023049"/>
    </source>
</evidence>
<sequence length="633" mass="66517">MTLPPREAGAPRARYALLVAVLLTAAVCSGNLIFYTAFGEWFGNALKACVNAGADLPPLERAAGFQRCGAPYEQARTGFAFLFALLTAALGWVVLRRLPARLHRRAGITRAAGARWQEEAAEAVRALGGRVVPVVEFGSTCREAFTVRTGGRVRIVLPYGVLALPGPEASALLRHECAHVAAGDVDRVWLTRAVWWATPVVLVLPLPRLWSESSFVLDYAIRAALLLALVWVVSRSVLRSREHAADLRSAREDPTALDALLRRAADPPRSWSRSLAALHPSTRRRLEVLARGEVERHVRAVEGFAFGALAGLVQPLLSHFVQSALLPSAGLRVTTLVLALVPGVLLGCAWGPAVWRSRTAADVRPGRDRVASALGLPLGVVVGMALSLIGTGTPLVESATAWTWGFTVVMLVGATALCEGAAALWHRRLPGGSPRWVGVLAALLFTGVLEAVFSFRPAIGLGELTTAWLSLTYTPFLALLAGNLAVAVLAWRTAVGSRLRVLLLAAAVTALAAAPRLALAGEVTEENALDHLVLNACLATAAGLVVFVARVVVSGRPGIAEGAAGAWVATPLTALALTPESGQPQHVLWLALEQAAACLALVLPLTAAVAAALTAARGGTPVAREPVVEPSRA</sequence>
<protein>
    <recommendedName>
        <fullName evidence="8">Peptidase M48 domain-containing protein</fullName>
    </recommendedName>
</protein>
<dbReference type="Proteomes" id="UP000218505">
    <property type="component" value="Chromosome"/>
</dbReference>
<evidence type="ECO:0000256" key="1">
    <source>
        <dbReference type="ARBA" id="ARBA00001947"/>
    </source>
</evidence>
<evidence type="ECO:0000313" key="10">
    <source>
        <dbReference type="Proteomes" id="UP000218505"/>
    </source>
</evidence>
<feature type="domain" description="Peptidase M48" evidence="8">
    <location>
        <begin position="143"/>
        <end position="290"/>
    </location>
</feature>
<feature type="transmembrane region" description="Helical" evidence="7">
    <location>
        <begin position="370"/>
        <end position="389"/>
    </location>
</feature>
<dbReference type="AlphaFoldDB" id="A0A290Z7Q2"/>
<feature type="transmembrane region" description="Helical" evidence="7">
    <location>
        <begin position="501"/>
        <end position="520"/>
    </location>
</feature>
<feature type="transmembrane region" description="Helical" evidence="7">
    <location>
        <begin position="219"/>
        <end position="238"/>
    </location>
</feature>
<evidence type="ECO:0000313" key="9">
    <source>
        <dbReference type="EMBL" id="ATE55026.1"/>
    </source>
</evidence>
<dbReference type="KEGG" id="apre:CNX65_18485"/>
<keyword evidence="10" id="KW-1185">Reference proteome</keyword>
<keyword evidence="5" id="KW-0862">Zinc</keyword>
<dbReference type="RefSeq" id="WP_096494736.1">
    <property type="nucleotide sequence ID" value="NZ_CP023445.1"/>
</dbReference>
<keyword evidence="2" id="KW-0645">Protease</keyword>
<gene>
    <name evidence="9" type="ORF">CNX65_18485</name>
</gene>